<dbReference type="EMBL" id="JYDT01000077">
    <property type="protein sequence ID" value="KRY86127.1"/>
    <property type="molecule type" value="Genomic_DNA"/>
</dbReference>
<keyword evidence="1" id="KW-1133">Transmembrane helix</keyword>
<dbReference type="AlphaFoldDB" id="A0A0V1FK85"/>
<keyword evidence="3" id="KW-1185">Reference proteome</keyword>
<feature type="transmembrane region" description="Helical" evidence="1">
    <location>
        <begin position="20"/>
        <end position="46"/>
    </location>
</feature>
<evidence type="ECO:0000313" key="3">
    <source>
        <dbReference type="Proteomes" id="UP000054995"/>
    </source>
</evidence>
<dbReference type="Proteomes" id="UP000054995">
    <property type="component" value="Unassembled WGS sequence"/>
</dbReference>
<evidence type="ECO:0000256" key="1">
    <source>
        <dbReference type="SAM" id="Phobius"/>
    </source>
</evidence>
<organism evidence="2 3">
    <name type="scientific">Trichinella pseudospiralis</name>
    <name type="common">Parasitic roundworm</name>
    <dbReference type="NCBI Taxonomy" id="6337"/>
    <lineage>
        <taxon>Eukaryota</taxon>
        <taxon>Metazoa</taxon>
        <taxon>Ecdysozoa</taxon>
        <taxon>Nematoda</taxon>
        <taxon>Enoplea</taxon>
        <taxon>Dorylaimia</taxon>
        <taxon>Trichinellida</taxon>
        <taxon>Trichinellidae</taxon>
        <taxon>Trichinella</taxon>
    </lineage>
</organism>
<keyword evidence="1" id="KW-0472">Membrane</keyword>
<sequence>MKMLQYRLLNLSSAILTHLSLINVICLTSFTFVYGTFYRVFILCILNTIGANSIRRGVDCDRFPIMLSSALAKARPDV</sequence>
<name>A0A0V1FK85_TRIPS</name>
<protein>
    <submittedName>
        <fullName evidence="2">Uncharacterized protein</fullName>
    </submittedName>
</protein>
<keyword evidence="1" id="KW-0812">Transmembrane</keyword>
<accession>A0A0V1FK85</accession>
<evidence type="ECO:0000313" key="2">
    <source>
        <dbReference type="EMBL" id="KRY86127.1"/>
    </source>
</evidence>
<proteinExistence type="predicted"/>
<gene>
    <name evidence="2" type="ORF">T4D_12950</name>
</gene>
<reference evidence="2 3" key="1">
    <citation type="submission" date="2015-01" db="EMBL/GenBank/DDBJ databases">
        <title>Evolution of Trichinella species and genotypes.</title>
        <authorList>
            <person name="Korhonen P.K."/>
            <person name="Edoardo P."/>
            <person name="Giuseppe L.R."/>
            <person name="Gasser R.B."/>
        </authorList>
    </citation>
    <scope>NUCLEOTIDE SEQUENCE [LARGE SCALE GENOMIC DNA]</scope>
    <source>
        <strain evidence="2">ISS470</strain>
    </source>
</reference>
<comment type="caution">
    <text evidence="2">The sequence shown here is derived from an EMBL/GenBank/DDBJ whole genome shotgun (WGS) entry which is preliminary data.</text>
</comment>